<feature type="domain" description="HD" evidence="3">
    <location>
        <begin position="530"/>
        <end position="674"/>
    </location>
</feature>
<feature type="region of interest" description="Disordered" evidence="1">
    <location>
        <begin position="742"/>
        <end position="772"/>
    </location>
</feature>
<dbReference type="NCBIfam" id="TIGR00277">
    <property type="entry name" value="HDIG"/>
    <property type="match status" value="1"/>
</dbReference>
<name>A0A519BI70_ACIG2</name>
<evidence type="ECO:0000259" key="3">
    <source>
        <dbReference type="PROSITE" id="PS51831"/>
    </source>
</evidence>
<dbReference type="Pfam" id="PF07698">
    <property type="entry name" value="7TM-7TMR_HD"/>
    <property type="match status" value="1"/>
</dbReference>
<dbReference type="Pfam" id="PF07697">
    <property type="entry name" value="7TMR-HDED"/>
    <property type="match status" value="1"/>
</dbReference>
<evidence type="ECO:0000256" key="2">
    <source>
        <dbReference type="SAM" id="Phobius"/>
    </source>
</evidence>
<feature type="transmembrane region" description="Helical" evidence="2">
    <location>
        <begin position="21"/>
        <end position="40"/>
    </location>
</feature>
<dbReference type="InterPro" id="IPR003607">
    <property type="entry name" value="HD/PDEase_dom"/>
</dbReference>
<dbReference type="Gene3D" id="1.10.3210.10">
    <property type="entry name" value="Hypothetical protein af1432"/>
    <property type="match status" value="1"/>
</dbReference>
<proteinExistence type="predicted"/>
<dbReference type="InterPro" id="IPR011621">
    <property type="entry name" value="Metal-dep_PHydrolase_7TM_intra"/>
</dbReference>
<dbReference type="InterPro" id="IPR006674">
    <property type="entry name" value="HD_domain"/>
</dbReference>
<evidence type="ECO:0000313" key="5">
    <source>
        <dbReference type="Proteomes" id="UP000316562"/>
    </source>
</evidence>
<dbReference type="InterPro" id="IPR052722">
    <property type="entry name" value="PgpH_phosphodiesterase"/>
</dbReference>
<dbReference type="AlphaFoldDB" id="A0A519BI70"/>
<feature type="transmembrane region" description="Helical" evidence="2">
    <location>
        <begin position="475"/>
        <end position="497"/>
    </location>
</feature>
<dbReference type="SMART" id="SM00471">
    <property type="entry name" value="HDc"/>
    <property type="match status" value="1"/>
</dbReference>
<accession>A0A519BI70</accession>
<dbReference type="PROSITE" id="PS51831">
    <property type="entry name" value="HD"/>
    <property type="match status" value="1"/>
</dbReference>
<reference evidence="4 5" key="1">
    <citation type="journal article" date="2019" name="ISME J.">
        <title>Insights into ecological role of a new deltaproteobacterial order Candidatus Acidulodesulfobacterales by metagenomics and metatranscriptomics.</title>
        <authorList>
            <person name="Tan S."/>
            <person name="Liu J."/>
            <person name="Fang Y."/>
            <person name="Hedlund B.P."/>
            <person name="Lian Z.H."/>
            <person name="Huang L.Y."/>
            <person name="Li J.T."/>
            <person name="Huang L.N."/>
            <person name="Li W.J."/>
            <person name="Jiang H.C."/>
            <person name="Dong H.L."/>
            <person name="Shu W.S."/>
        </authorList>
    </citation>
    <scope>NUCLEOTIDE SEQUENCE [LARGE SCALE GENOMIC DNA]</scope>
    <source>
        <strain evidence="4">AP2</strain>
    </source>
</reference>
<evidence type="ECO:0000256" key="1">
    <source>
        <dbReference type="SAM" id="MobiDB-lite"/>
    </source>
</evidence>
<comment type="caution">
    <text evidence="4">The sequence shown here is derived from an EMBL/GenBank/DDBJ whole genome shotgun (WGS) entry which is preliminary data.</text>
</comment>
<dbReference type="Pfam" id="PF01966">
    <property type="entry name" value="HD"/>
    <property type="match status" value="1"/>
</dbReference>
<feature type="compositionally biased region" description="Polar residues" evidence="1">
    <location>
        <begin position="745"/>
        <end position="754"/>
    </location>
</feature>
<keyword evidence="2" id="KW-0472">Membrane</keyword>
<feature type="transmembrane region" description="Helical" evidence="2">
    <location>
        <begin position="443"/>
        <end position="468"/>
    </location>
</feature>
<dbReference type="InterPro" id="IPR011624">
    <property type="entry name" value="Metal-dep_PHydrolase_7TM_extra"/>
</dbReference>
<dbReference type="SUPFAM" id="SSF109604">
    <property type="entry name" value="HD-domain/PDEase-like"/>
    <property type="match status" value="1"/>
</dbReference>
<keyword evidence="2" id="KW-0812">Transmembrane</keyword>
<sequence>MKRTKFIEILKSKQFGIKNHQYKLVAILIISSILLTFMLYSGVEYIKNKYKAGEISKKTIIARKGFRYINVKKTNDTLKLKIKNIPGVYIYYPEVKVVLERKIRNAFKKAGSFDRTHAKNNVNEEISGNIFNSELGTKLNNSLINEFYFLNYNSNIENYILKITDDIYKKGVISGPSLQNKKIEIKNIVTNNSKLIKYPQFFFTLKKVKNFSYYYTQKYLNFLPSYMRNDIYAVVSSIVKPNIVYSKSLTIRKIEYAKKEIHPIYKHVVKGMLLISAGQLITKSKALELNTYEDKFILKNNIPSLIGLFLVVAIILSVSYLFPYKFIRKFRTSLDFKNIIFSMIILILSVLAIKIGMIFADAFSNYFPFINKQDIYYLIPFVFGPMLIRIILNSEVSVVFIAIFSILTAIIFKNNIFFMIYAFGGSFIASYEVFDFSSWGRVIRSGVATGIANIFMVIAFSLVSLNLLNIQNIYSIFFAFLSGILSSIIVIGLIPIFERIFKYTTDFKLLELSSSNHPLLRQLSLIAPGTYQHSIMVATLAESAADAIVANPLLARVASLYHDIGKINKPNYFIENINNKDNPHDKLSPTMSSLIIASHVKDGYELAKKYDLGDKVADIIAQHHGNSMIGAFYEKAVKESKDDNLSKESFRYIGKKPQTKEAGIIMLADSVEAISRTLDNISPSRLELMVEKTVNRIYNDGQLDECELTLKDLYNIKKAFVKVLNSIFHQRIPYAGRTNIEEAEANSTKSNNKYSEYPKKGENKSKVSPLYR</sequence>
<gene>
    <name evidence="4" type="ORF">EVJ46_01555</name>
</gene>
<dbReference type="InterPro" id="IPR006675">
    <property type="entry name" value="HDIG_dom"/>
</dbReference>
<feature type="compositionally biased region" description="Basic and acidic residues" evidence="1">
    <location>
        <begin position="756"/>
        <end position="765"/>
    </location>
</feature>
<feature type="transmembrane region" description="Helical" evidence="2">
    <location>
        <begin position="399"/>
        <end position="423"/>
    </location>
</feature>
<dbReference type="Proteomes" id="UP000316562">
    <property type="component" value="Unassembled WGS sequence"/>
</dbReference>
<dbReference type="PANTHER" id="PTHR36442">
    <property type="entry name" value="CYCLIC-DI-AMP PHOSPHODIESTERASE PGPH"/>
    <property type="match status" value="1"/>
</dbReference>
<feature type="transmembrane region" description="Helical" evidence="2">
    <location>
        <begin position="339"/>
        <end position="363"/>
    </location>
</feature>
<organism evidence="4 5">
    <name type="scientific">Acididesulfobacter guangdongensis</name>
    <dbReference type="NCBI Taxonomy" id="2597225"/>
    <lineage>
        <taxon>Bacteria</taxon>
        <taxon>Deltaproteobacteria</taxon>
        <taxon>Candidatus Acidulodesulfobacterales</taxon>
        <taxon>Candidatus Acididesulfobacter</taxon>
    </lineage>
</organism>
<protein>
    <submittedName>
        <fullName evidence="4">HDIG domain-containing protein</fullName>
    </submittedName>
</protein>
<dbReference type="PANTHER" id="PTHR36442:SF1">
    <property type="entry name" value="CYCLIC-DI-AMP PHOSPHODIESTERASE PGPH"/>
    <property type="match status" value="1"/>
</dbReference>
<dbReference type="EMBL" id="SGBC01000001">
    <property type="protein sequence ID" value="RZD16952.1"/>
    <property type="molecule type" value="Genomic_DNA"/>
</dbReference>
<evidence type="ECO:0000313" key="4">
    <source>
        <dbReference type="EMBL" id="RZD16952.1"/>
    </source>
</evidence>
<feature type="transmembrane region" description="Helical" evidence="2">
    <location>
        <begin position="305"/>
        <end position="327"/>
    </location>
</feature>
<feature type="transmembrane region" description="Helical" evidence="2">
    <location>
        <begin position="375"/>
        <end position="392"/>
    </location>
</feature>
<dbReference type="CDD" id="cd00077">
    <property type="entry name" value="HDc"/>
    <property type="match status" value="1"/>
</dbReference>
<keyword evidence="2" id="KW-1133">Transmembrane helix</keyword>